<dbReference type="EMBL" id="PYGA01000012">
    <property type="protein sequence ID" value="PSK96207.1"/>
    <property type="molecule type" value="Genomic_DNA"/>
</dbReference>
<dbReference type="GO" id="GO:0032259">
    <property type="term" value="P:methylation"/>
    <property type="evidence" value="ECO:0007669"/>
    <property type="project" value="UniProtKB-KW"/>
</dbReference>
<feature type="domain" description="Methyltransferase type 11" evidence="1">
    <location>
        <begin position="54"/>
        <end position="156"/>
    </location>
</feature>
<accession>A0A2P8DG65</accession>
<dbReference type="Gene3D" id="3.40.50.150">
    <property type="entry name" value="Vaccinia Virus protein VP39"/>
    <property type="match status" value="1"/>
</dbReference>
<sequence length="224" mass="24166">MPDTPNPSSPVIYRPRTLALYDTLVLGASCRWVWRCPAENLVEVYRDHLGPVHLDIGVGTGHLLDRATAAEPATPLTGLHLLDTYPGPLSTAAQRLSRHQPRTYRADARTPFPLAPASMDSVGSTFLLHCLPGRGITEKAVLFDNIAAVAVRGGAVFGATLLPHGPGVHATVQARALMDAYNRAGWLSNRGDTVGDLKRELHARFDQVQVRVVGCVALWTAVAR</sequence>
<dbReference type="InterPro" id="IPR013216">
    <property type="entry name" value="Methyltransf_11"/>
</dbReference>
<dbReference type="SUPFAM" id="SSF53335">
    <property type="entry name" value="S-adenosyl-L-methionine-dependent methyltransferases"/>
    <property type="match status" value="1"/>
</dbReference>
<reference evidence="2 3" key="1">
    <citation type="submission" date="2018-03" db="EMBL/GenBank/DDBJ databases">
        <title>Genomic Encyclopedia of Archaeal and Bacterial Type Strains, Phase II (KMG-II): from individual species to whole genera.</title>
        <authorList>
            <person name="Goeker M."/>
        </authorList>
    </citation>
    <scope>NUCLEOTIDE SEQUENCE [LARGE SCALE GENOMIC DNA]</scope>
    <source>
        <strain evidence="2 3">DSM 45312</strain>
    </source>
</reference>
<gene>
    <name evidence="2" type="ORF">CLV63_11289</name>
</gene>
<dbReference type="OrthoDB" id="507855at2"/>
<name>A0A2P8DG65_9ACTN</name>
<evidence type="ECO:0000313" key="2">
    <source>
        <dbReference type="EMBL" id="PSK96207.1"/>
    </source>
</evidence>
<proteinExistence type="predicted"/>
<dbReference type="GO" id="GO:0008757">
    <property type="term" value="F:S-adenosylmethionine-dependent methyltransferase activity"/>
    <property type="evidence" value="ECO:0007669"/>
    <property type="project" value="InterPro"/>
</dbReference>
<protein>
    <submittedName>
        <fullName evidence="2">Methyltransferase family protein</fullName>
    </submittedName>
</protein>
<keyword evidence="2" id="KW-0489">Methyltransferase</keyword>
<organism evidence="2 3">
    <name type="scientific">Murinocardiopsis flavida</name>
    <dbReference type="NCBI Taxonomy" id="645275"/>
    <lineage>
        <taxon>Bacteria</taxon>
        <taxon>Bacillati</taxon>
        <taxon>Actinomycetota</taxon>
        <taxon>Actinomycetes</taxon>
        <taxon>Streptosporangiales</taxon>
        <taxon>Nocardiopsidaceae</taxon>
        <taxon>Murinocardiopsis</taxon>
    </lineage>
</organism>
<dbReference type="Pfam" id="PF08241">
    <property type="entry name" value="Methyltransf_11"/>
    <property type="match status" value="1"/>
</dbReference>
<dbReference type="RefSeq" id="WP_106584175.1">
    <property type="nucleotide sequence ID" value="NZ_PYGA01000012.1"/>
</dbReference>
<keyword evidence="3" id="KW-1185">Reference proteome</keyword>
<dbReference type="Proteomes" id="UP000240542">
    <property type="component" value="Unassembled WGS sequence"/>
</dbReference>
<dbReference type="AlphaFoldDB" id="A0A2P8DG65"/>
<keyword evidence="2" id="KW-0808">Transferase</keyword>
<evidence type="ECO:0000313" key="3">
    <source>
        <dbReference type="Proteomes" id="UP000240542"/>
    </source>
</evidence>
<evidence type="ECO:0000259" key="1">
    <source>
        <dbReference type="Pfam" id="PF08241"/>
    </source>
</evidence>
<comment type="caution">
    <text evidence="2">The sequence shown here is derived from an EMBL/GenBank/DDBJ whole genome shotgun (WGS) entry which is preliminary data.</text>
</comment>
<dbReference type="InterPro" id="IPR029063">
    <property type="entry name" value="SAM-dependent_MTases_sf"/>
</dbReference>